<dbReference type="OrthoDB" id="9778364at2"/>
<protein>
    <recommendedName>
        <fullName evidence="3">Replication-associated recombination protein A</fullName>
    </recommendedName>
</protein>
<comment type="caution">
    <text evidence="8">The sequence shown here is derived from an EMBL/GenBank/DDBJ whole genome shotgun (WGS) entry which is preliminary data.</text>
</comment>
<dbReference type="Gene3D" id="1.10.8.60">
    <property type="match status" value="1"/>
</dbReference>
<dbReference type="GO" id="GO:0000731">
    <property type="term" value="P:DNA synthesis involved in DNA repair"/>
    <property type="evidence" value="ECO:0007669"/>
    <property type="project" value="TreeGrafter"/>
</dbReference>
<dbReference type="InterPro" id="IPR027417">
    <property type="entry name" value="P-loop_NTPase"/>
</dbReference>
<evidence type="ECO:0000256" key="1">
    <source>
        <dbReference type="ARBA" id="ARBA00002393"/>
    </source>
</evidence>
<dbReference type="GO" id="GO:0008047">
    <property type="term" value="F:enzyme activator activity"/>
    <property type="evidence" value="ECO:0007669"/>
    <property type="project" value="TreeGrafter"/>
</dbReference>
<organism evidence="8 9">
    <name type="scientific">Notoacmeibacter marinus</name>
    <dbReference type="NCBI Taxonomy" id="1876515"/>
    <lineage>
        <taxon>Bacteria</taxon>
        <taxon>Pseudomonadati</taxon>
        <taxon>Pseudomonadota</taxon>
        <taxon>Alphaproteobacteria</taxon>
        <taxon>Hyphomicrobiales</taxon>
        <taxon>Notoacmeibacteraceae</taxon>
        <taxon>Notoacmeibacter</taxon>
    </lineage>
</organism>
<comment type="similarity">
    <text evidence="2">Belongs to the AAA ATPase family. RarA/MGS1/WRNIP1 subfamily.</text>
</comment>
<dbReference type="Proteomes" id="UP000215405">
    <property type="component" value="Unassembled WGS sequence"/>
</dbReference>
<dbReference type="Gene3D" id="1.20.272.10">
    <property type="match status" value="1"/>
</dbReference>
<evidence type="ECO:0000256" key="3">
    <source>
        <dbReference type="ARBA" id="ARBA00020776"/>
    </source>
</evidence>
<dbReference type="PANTHER" id="PTHR13779">
    <property type="entry name" value="WERNER HELICASE-INTERACTING PROTEIN 1 FAMILY MEMBER"/>
    <property type="match status" value="1"/>
</dbReference>
<dbReference type="InterPro" id="IPR003959">
    <property type="entry name" value="ATPase_AAA_core"/>
</dbReference>
<dbReference type="FunFam" id="1.20.272.10:FF:000001">
    <property type="entry name" value="Putative AAA family ATPase"/>
    <property type="match status" value="1"/>
</dbReference>
<dbReference type="Gene3D" id="3.40.50.300">
    <property type="entry name" value="P-loop containing nucleotide triphosphate hydrolases"/>
    <property type="match status" value="1"/>
</dbReference>
<dbReference type="GO" id="GO:0016887">
    <property type="term" value="F:ATP hydrolysis activity"/>
    <property type="evidence" value="ECO:0007669"/>
    <property type="project" value="InterPro"/>
</dbReference>
<dbReference type="CDD" id="cd18139">
    <property type="entry name" value="HLD_clamp_RarA"/>
    <property type="match status" value="1"/>
</dbReference>
<dbReference type="Pfam" id="PF12002">
    <property type="entry name" value="MgsA_C"/>
    <property type="match status" value="1"/>
</dbReference>
<dbReference type="RefSeq" id="WP_094077913.1">
    <property type="nucleotide sequence ID" value="NZ_NBYO01000003.1"/>
</dbReference>
<keyword evidence="5" id="KW-0067">ATP-binding</keyword>
<dbReference type="FunFam" id="3.40.50.300:FF:000345">
    <property type="entry name" value="AAA family ATPase"/>
    <property type="match status" value="1"/>
</dbReference>
<keyword evidence="9" id="KW-1185">Reference proteome</keyword>
<comment type="function">
    <text evidence="1">DNA-dependent ATPase that plays important roles in cellular responses to stalled DNA replication processes.</text>
</comment>
<evidence type="ECO:0000313" key="8">
    <source>
        <dbReference type="EMBL" id="OXS99126.1"/>
    </source>
</evidence>
<feature type="compositionally biased region" description="Polar residues" evidence="6">
    <location>
        <begin position="1"/>
        <end position="22"/>
    </location>
</feature>
<dbReference type="SUPFAM" id="SSF52540">
    <property type="entry name" value="P-loop containing nucleoside triphosphate hydrolases"/>
    <property type="match status" value="1"/>
</dbReference>
<evidence type="ECO:0000256" key="6">
    <source>
        <dbReference type="SAM" id="MobiDB-lite"/>
    </source>
</evidence>
<evidence type="ECO:0000256" key="4">
    <source>
        <dbReference type="ARBA" id="ARBA00022741"/>
    </source>
</evidence>
<dbReference type="CDD" id="cd00009">
    <property type="entry name" value="AAA"/>
    <property type="match status" value="1"/>
</dbReference>
<accession>A0A231UTB7</accession>
<evidence type="ECO:0000313" key="9">
    <source>
        <dbReference type="Proteomes" id="UP000215405"/>
    </source>
</evidence>
<dbReference type="Pfam" id="PF16193">
    <property type="entry name" value="AAA_assoc_2"/>
    <property type="match status" value="1"/>
</dbReference>
<dbReference type="GO" id="GO:0006261">
    <property type="term" value="P:DNA-templated DNA replication"/>
    <property type="evidence" value="ECO:0007669"/>
    <property type="project" value="TreeGrafter"/>
</dbReference>
<dbReference type="InterPro" id="IPR051314">
    <property type="entry name" value="AAA_ATPase_RarA/MGS1/WRNIP1"/>
</dbReference>
<dbReference type="Gene3D" id="1.10.3710.10">
    <property type="entry name" value="DNA polymerase III clamp loader subunits, C-terminal domain"/>
    <property type="match status" value="1"/>
</dbReference>
<dbReference type="GO" id="GO:0005524">
    <property type="term" value="F:ATP binding"/>
    <property type="evidence" value="ECO:0007669"/>
    <property type="project" value="UniProtKB-KW"/>
</dbReference>
<dbReference type="AlphaFoldDB" id="A0A231UTB7"/>
<evidence type="ECO:0000259" key="7">
    <source>
        <dbReference type="SMART" id="SM00382"/>
    </source>
</evidence>
<dbReference type="Pfam" id="PF00004">
    <property type="entry name" value="AAA"/>
    <property type="match status" value="1"/>
</dbReference>
<dbReference type="SMART" id="SM00382">
    <property type="entry name" value="AAA"/>
    <property type="match status" value="1"/>
</dbReference>
<dbReference type="GO" id="GO:0017116">
    <property type="term" value="F:single-stranded DNA helicase activity"/>
    <property type="evidence" value="ECO:0007669"/>
    <property type="project" value="TreeGrafter"/>
</dbReference>
<keyword evidence="4" id="KW-0547">Nucleotide-binding</keyword>
<dbReference type="PANTHER" id="PTHR13779:SF7">
    <property type="entry name" value="ATPASE WRNIP1"/>
    <property type="match status" value="1"/>
</dbReference>
<evidence type="ECO:0000256" key="2">
    <source>
        <dbReference type="ARBA" id="ARBA00008959"/>
    </source>
</evidence>
<dbReference type="InterPro" id="IPR003593">
    <property type="entry name" value="AAA+_ATPase"/>
</dbReference>
<dbReference type="InterPro" id="IPR032423">
    <property type="entry name" value="AAA_assoc_2"/>
</dbReference>
<evidence type="ECO:0000256" key="5">
    <source>
        <dbReference type="ARBA" id="ARBA00022840"/>
    </source>
</evidence>
<proteinExistence type="inferred from homology"/>
<gene>
    <name evidence="8" type="ORF">B7H23_13060</name>
</gene>
<sequence>MADLFQQSQSDDGSAEGSSSTNRPLADRLRPARLSEVVGQDHLTGEEGALTRMLASGTLGSMIFWGPPGTGKTTVARLLAGQTDLSFEQISAIFSGVADLKKVFEGARLRRTQGRQTLLFVDEIHRFNRAQQDSFLPVMEDGTVILVGATTENPSFELNAALLSRARVLTFRSLESEDIEALLVRAETADARSLPLDKEARDVLIRMADGDGRAALTLAEEVWRSVKHGETLDADRLQSILQRRAPIYDKGQDGHYNLISALHKAVRGSDPDAALYYLCRMLDAGEDPLFLGRRLVRMASEDIGLADPQALVIANAAKDTYDYLGSPEGELALAQAAVYLATAPKSNAVYTAFKAAMRSARENGSLLPPRHILNAPTKLMKEEGYGEGYRYDHDQPDAFSGQNYFPEAMDRQYYYRPVDRGFEREIGKRLEYWSKLRRERGKG</sequence>
<reference evidence="9" key="1">
    <citation type="journal article" date="2017" name="Int. J. Syst. Evol. Microbiol.">
        <title>Notoacmeibacter marinus gen. nov., sp. nov., isolated from the gut of a limpet and proposal of Notoacmeibacteraceae fam. nov. in the order Rhizobiales of the class Alphaproteobacteria.</title>
        <authorList>
            <person name="Huang Z."/>
            <person name="Guo F."/>
            <person name="Lai Q."/>
        </authorList>
    </citation>
    <scope>NUCLEOTIDE SEQUENCE [LARGE SCALE GENOMIC DNA]</scope>
    <source>
        <strain evidence="9">XMTR2A4</strain>
    </source>
</reference>
<name>A0A231UTB7_9HYPH</name>
<feature type="domain" description="AAA+ ATPase" evidence="7">
    <location>
        <begin position="58"/>
        <end position="174"/>
    </location>
</feature>
<dbReference type="GO" id="GO:0003677">
    <property type="term" value="F:DNA binding"/>
    <property type="evidence" value="ECO:0007669"/>
    <property type="project" value="InterPro"/>
</dbReference>
<dbReference type="SUPFAM" id="SSF48019">
    <property type="entry name" value="post-AAA+ oligomerization domain-like"/>
    <property type="match status" value="1"/>
</dbReference>
<dbReference type="InterPro" id="IPR008921">
    <property type="entry name" value="DNA_pol3_clamp-load_cplx_C"/>
</dbReference>
<feature type="region of interest" description="Disordered" evidence="6">
    <location>
        <begin position="1"/>
        <end position="30"/>
    </location>
</feature>
<dbReference type="InterPro" id="IPR021886">
    <property type="entry name" value="MgsA_C"/>
</dbReference>
<dbReference type="EMBL" id="NBYO01000003">
    <property type="protein sequence ID" value="OXS99126.1"/>
    <property type="molecule type" value="Genomic_DNA"/>
</dbReference>